<proteinExistence type="predicted"/>
<accession>L2F4Z0</accession>
<dbReference type="RefSeq" id="WP_009502314.1">
    <property type="nucleotide sequence ID" value="NZ_ANIN01000003.1"/>
</dbReference>
<evidence type="ECO:0000313" key="1">
    <source>
        <dbReference type="EMBL" id="ELA07975.1"/>
    </source>
</evidence>
<comment type="caution">
    <text evidence="1">The sequence shown here is derived from an EMBL/GenBank/DDBJ whole genome shotgun (WGS) entry which is preliminary data.</text>
</comment>
<dbReference type="PATRIC" id="fig|1230338.3.peg.2011"/>
<dbReference type="Proteomes" id="UP000023795">
    <property type="component" value="Unassembled WGS sequence"/>
</dbReference>
<dbReference type="Pfam" id="PF21983">
    <property type="entry name" value="NikA-like"/>
    <property type="match status" value="1"/>
</dbReference>
<dbReference type="EMBL" id="ANIN01000003">
    <property type="protein sequence ID" value="ELA07975.1"/>
    <property type="molecule type" value="Genomic_DNA"/>
</dbReference>
<dbReference type="InterPro" id="IPR053842">
    <property type="entry name" value="NikA-like"/>
</dbReference>
<evidence type="ECO:0000313" key="2">
    <source>
        <dbReference type="Proteomes" id="UP000023795"/>
    </source>
</evidence>
<gene>
    <name evidence="1" type="ORF">MOMA_00010</name>
</gene>
<dbReference type="eggNOG" id="ENOG5033BEY">
    <property type="taxonomic scope" value="Bacteria"/>
</dbReference>
<dbReference type="OrthoDB" id="884463at2"/>
<name>L2F4Z0_9GAMM</name>
<keyword evidence="2" id="KW-1185">Reference proteome</keyword>
<dbReference type="AlphaFoldDB" id="L2F4Z0"/>
<sequence>MTKPKRQIRDKSIKIRLNADELAQFKQRQIGDELASWVRSVCLGNPLQPPKKTKQISIKTADPELLRQLAKIGSNLNQIARAVNTQQAHGNIISFLRLTTELAIIREQLSEILKQNDN</sequence>
<reference evidence="1 2" key="1">
    <citation type="journal article" date="2013" name="Genome Announc.">
        <title>Genome Sequence of Moraxella macacae 0408225, a Novel Bacterial Species Isolated from a Cynomolgus Macaque with Epistaxis.</title>
        <authorList>
            <person name="Ladner J.T."/>
            <person name="Whitehouse C.A."/>
            <person name="Koroleva G.I."/>
            <person name="Palacios G.F."/>
        </authorList>
    </citation>
    <scope>NUCLEOTIDE SEQUENCE [LARGE SCALE GENOMIC DNA]</scope>
    <source>
        <strain evidence="1 2">0408225</strain>
        <plasmid evidence="1">pMoma1</plasmid>
    </source>
</reference>
<organism evidence="1 2">
    <name type="scientific">Moraxella macacae 0408225</name>
    <dbReference type="NCBI Taxonomy" id="1230338"/>
    <lineage>
        <taxon>Bacteria</taxon>
        <taxon>Pseudomonadati</taxon>
        <taxon>Pseudomonadota</taxon>
        <taxon>Gammaproteobacteria</taxon>
        <taxon>Moraxellales</taxon>
        <taxon>Moraxellaceae</taxon>
        <taxon>Moraxella</taxon>
    </lineage>
</organism>
<geneLocation type="plasmid" evidence="1">
    <name>pMoma1</name>
</geneLocation>
<keyword evidence="1" id="KW-0614">Plasmid</keyword>
<protein>
    <submittedName>
        <fullName evidence="1">Putative mobilization protein C</fullName>
    </submittedName>
</protein>